<dbReference type="RefSeq" id="XP_013395950.1">
    <property type="nucleotide sequence ID" value="XM_013540496.2"/>
</dbReference>
<dbReference type="Gene3D" id="3.10.620.10">
    <property type="entry name" value="Protein N-terminal glutamine amidohydrolase, alpha beta roll"/>
    <property type="match status" value="1"/>
</dbReference>
<dbReference type="EC" id="3.5.1.122" evidence="3 8"/>
<dbReference type="Proteomes" id="UP000085678">
    <property type="component" value="Unplaced"/>
</dbReference>
<sequence>MSNIIPKREKCVYTSCYCEENIWKLCEHVKHTHPEEIDCFYIVFISNKNKTIPIWMQRAADNPNDAVVWDYHVILVQKSTSSSFVYDLDTLLSFPCPFDEYAEKALGQENRFQKKYIRYFRVIPAKIFLETFASDRSHMFSDGEWKMPPPDYPCIKTEECTNNLDDFISMDPRIKHGEVFVLKDFVHHFSSFHS</sequence>
<dbReference type="InterPro" id="IPR037132">
    <property type="entry name" value="N_Gln_amidohydro_ab_roll_sf"/>
</dbReference>
<dbReference type="InterPro" id="IPR039733">
    <property type="entry name" value="NTAQ1"/>
</dbReference>
<evidence type="ECO:0000256" key="1">
    <source>
        <dbReference type="ARBA" id="ARBA00008985"/>
    </source>
</evidence>
<reference evidence="11" key="1">
    <citation type="submission" date="2025-08" db="UniProtKB">
        <authorList>
            <consortium name="RefSeq"/>
        </authorList>
    </citation>
    <scope>IDENTIFICATION</scope>
    <source>
        <tissue evidence="11">Gonads</tissue>
    </source>
</reference>
<feature type="domain" description="Protein N-terminal glutamine amidohydrolase alpha beta roll" evidence="9">
    <location>
        <begin position="13"/>
        <end position="189"/>
    </location>
</feature>
<protein>
    <recommendedName>
        <fullName evidence="4 8">Protein N-terminal glutamine amidohydrolase</fullName>
        <ecNumber evidence="3 8">3.5.1.122</ecNumber>
    </recommendedName>
    <alternativeName>
        <fullName evidence="6 8">Protein NH2-terminal glutamine deamidase</fullName>
    </alternativeName>
</protein>
<dbReference type="InParanoid" id="A0A1S3ICG3"/>
<dbReference type="InterPro" id="IPR023128">
    <property type="entry name" value="Prot_N_Gln_amidohydro_ab_roll"/>
</dbReference>
<evidence type="ECO:0000256" key="2">
    <source>
        <dbReference type="ARBA" id="ARBA00011245"/>
    </source>
</evidence>
<keyword evidence="10" id="KW-1185">Reference proteome</keyword>
<dbReference type="KEGG" id="lak:106163031"/>
<dbReference type="FunCoup" id="A0A1S3ICG3">
    <property type="interactions" value="1695"/>
</dbReference>
<dbReference type="PANTHER" id="PTHR13035">
    <property type="entry name" value="PROTEIN N-TERMINAL GLUTAMINE AMIDOHYDROLASE"/>
    <property type="match status" value="1"/>
</dbReference>
<dbReference type="Pfam" id="PF09764">
    <property type="entry name" value="Nt_Gln_amidase"/>
    <property type="match status" value="1"/>
</dbReference>
<dbReference type="OMA" id="GWGTVYS"/>
<evidence type="ECO:0000256" key="4">
    <source>
        <dbReference type="ARBA" id="ARBA00021247"/>
    </source>
</evidence>
<evidence type="ECO:0000313" key="11">
    <source>
        <dbReference type="RefSeq" id="XP_013395950.1"/>
    </source>
</evidence>
<proteinExistence type="inferred from homology"/>
<evidence type="ECO:0000313" key="10">
    <source>
        <dbReference type="Proteomes" id="UP000085678"/>
    </source>
</evidence>
<dbReference type="GeneID" id="106163031"/>
<comment type="similarity">
    <text evidence="1 8">Belongs to the NTAQ1 family.</text>
</comment>
<comment type="catalytic activity">
    <reaction evidence="7 8">
        <text>N-terminal L-glutaminyl-[protein] + H2O = N-terminal L-glutamyl-[protein] + NH4(+)</text>
        <dbReference type="Rhea" id="RHEA:50680"/>
        <dbReference type="Rhea" id="RHEA-COMP:12668"/>
        <dbReference type="Rhea" id="RHEA-COMP:12777"/>
        <dbReference type="ChEBI" id="CHEBI:15377"/>
        <dbReference type="ChEBI" id="CHEBI:28938"/>
        <dbReference type="ChEBI" id="CHEBI:64721"/>
        <dbReference type="ChEBI" id="CHEBI:64722"/>
        <dbReference type="EC" id="3.5.1.122"/>
    </reaction>
</comment>
<evidence type="ECO:0000256" key="6">
    <source>
        <dbReference type="ARBA" id="ARBA00029677"/>
    </source>
</evidence>
<evidence type="ECO:0000256" key="3">
    <source>
        <dbReference type="ARBA" id="ARBA00012718"/>
    </source>
</evidence>
<gene>
    <name evidence="11" type="primary">LOC106163031</name>
</gene>
<dbReference type="FunFam" id="3.10.620.10:FF:000001">
    <property type="entry name" value="Blast:Protein N-terminal glutamine amidohydrolase"/>
    <property type="match status" value="1"/>
</dbReference>
<keyword evidence="5 8" id="KW-0378">Hydrolase</keyword>
<comment type="subunit">
    <text evidence="2 8">Monomer.</text>
</comment>
<dbReference type="STRING" id="7574.A0A1S3ICG3"/>
<dbReference type="GO" id="GO:0070773">
    <property type="term" value="F:protein-N-terminal glutamine amidohydrolase activity"/>
    <property type="evidence" value="ECO:0007669"/>
    <property type="project" value="UniProtKB-UniRule"/>
</dbReference>
<organism evidence="10 11">
    <name type="scientific">Lingula anatina</name>
    <name type="common">Brachiopod</name>
    <name type="synonym">Lingula unguis</name>
    <dbReference type="NCBI Taxonomy" id="7574"/>
    <lineage>
        <taxon>Eukaryota</taxon>
        <taxon>Metazoa</taxon>
        <taxon>Spiralia</taxon>
        <taxon>Lophotrochozoa</taxon>
        <taxon>Brachiopoda</taxon>
        <taxon>Linguliformea</taxon>
        <taxon>Lingulata</taxon>
        <taxon>Lingulida</taxon>
        <taxon>Linguloidea</taxon>
        <taxon>Lingulidae</taxon>
        <taxon>Lingula</taxon>
    </lineage>
</organism>
<name>A0A1S3ICG3_LINAN</name>
<dbReference type="GO" id="GO:0008418">
    <property type="term" value="F:protein-N-terminal asparagine amidohydrolase activity"/>
    <property type="evidence" value="ECO:0007669"/>
    <property type="project" value="UniProtKB-UniRule"/>
</dbReference>
<evidence type="ECO:0000256" key="5">
    <source>
        <dbReference type="ARBA" id="ARBA00022801"/>
    </source>
</evidence>
<evidence type="ECO:0000256" key="7">
    <source>
        <dbReference type="ARBA" id="ARBA00048768"/>
    </source>
</evidence>
<evidence type="ECO:0000259" key="9">
    <source>
        <dbReference type="Pfam" id="PF09764"/>
    </source>
</evidence>
<accession>A0A1S3ICG3</accession>
<evidence type="ECO:0000256" key="8">
    <source>
        <dbReference type="RuleBase" id="RU367082"/>
    </source>
</evidence>
<comment type="function">
    <text evidence="8">Mediates the side-chain deamidation of N-terminal glutamine residues to glutamate, an important step in N-end rule pathway of protein degradation. Conversion of the resulting N-terminal glutamine to glutamate renders the protein susceptible to arginylation, polyubiquitination and degradation as specified by the N-end rule. Does not act on substrates with internal or C-terminal glutamine and does not act on non-glutamine residues in any position.</text>
</comment>
<dbReference type="GO" id="GO:0005634">
    <property type="term" value="C:nucleus"/>
    <property type="evidence" value="ECO:0007669"/>
    <property type="project" value="TreeGrafter"/>
</dbReference>
<dbReference type="PANTHER" id="PTHR13035:SF0">
    <property type="entry name" value="PROTEIN N-TERMINAL GLUTAMINE AMIDOHYDROLASE"/>
    <property type="match status" value="1"/>
</dbReference>
<dbReference type="OrthoDB" id="191192at2759"/>
<dbReference type="AlphaFoldDB" id="A0A1S3ICG3"/>
<dbReference type="GO" id="GO:0005829">
    <property type="term" value="C:cytosol"/>
    <property type="evidence" value="ECO:0007669"/>
    <property type="project" value="TreeGrafter"/>
</dbReference>